<protein>
    <submittedName>
        <fullName evidence="11">NitT/TauT family transport system ATP-binding protein</fullName>
    </submittedName>
</protein>
<dbReference type="PANTHER" id="PTHR42788:SF17">
    <property type="entry name" value="ALIPHATIC SULFONATES IMPORT ATP-BINDING PROTEIN SSUB"/>
    <property type="match status" value="1"/>
</dbReference>
<dbReference type="PROSITE" id="PS50893">
    <property type="entry name" value="ABC_TRANSPORTER_2"/>
    <property type="match status" value="1"/>
</dbReference>
<dbReference type="PROSITE" id="PS00211">
    <property type="entry name" value="ABC_TRANSPORTER_1"/>
    <property type="match status" value="1"/>
</dbReference>
<dbReference type="Gene3D" id="3.40.50.300">
    <property type="entry name" value="P-loop containing nucleotide triphosphate hydrolases"/>
    <property type="match status" value="1"/>
</dbReference>
<keyword evidence="2" id="KW-0813">Transport</keyword>
<dbReference type="CDD" id="cd03293">
    <property type="entry name" value="ABC_NrtD_SsuB_transporters"/>
    <property type="match status" value="1"/>
</dbReference>
<evidence type="ECO:0000256" key="5">
    <source>
        <dbReference type="ARBA" id="ARBA00022741"/>
    </source>
</evidence>
<keyword evidence="5" id="KW-0547">Nucleotide-binding</keyword>
<dbReference type="OrthoDB" id="9783039at2"/>
<dbReference type="GO" id="GO:0016887">
    <property type="term" value="F:ATP hydrolysis activity"/>
    <property type="evidence" value="ECO:0007669"/>
    <property type="project" value="InterPro"/>
</dbReference>
<dbReference type="InterPro" id="IPR003439">
    <property type="entry name" value="ABC_transporter-like_ATP-bd"/>
</dbReference>
<accession>A0A1H2PPY5</accession>
<dbReference type="RefSeq" id="WP_091908549.1">
    <property type="nucleotide sequence ID" value="NZ_FNLO01000006.1"/>
</dbReference>
<evidence type="ECO:0000256" key="1">
    <source>
        <dbReference type="ARBA" id="ARBA00005417"/>
    </source>
</evidence>
<evidence type="ECO:0000259" key="10">
    <source>
        <dbReference type="PROSITE" id="PS50893"/>
    </source>
</evidence>
<keyword evidence="12" id="KW-1185">Reference proteome</keyword>
<feature type="signal peptide" evidence="9">
    <location>
        <begin position="1"/>
        <end position="30"/>
    </location>
</feature>
<keyword evidence="6 11" id="KW-0067">ATP-binding</keyword>
<dbReference type="PANTHER" id="PTHR42788">
    <property type="entry name" value="TAURINE IMPORT ATP-BINDING PROTEIN-RELATED"/>
    <property type="match status" value="1"/>
</dbReference>
<dbReference type="GO" id="GO:0005524">
    <property type="term" value="F:ATP binding"/>
    <property type="evidence" value="ECO:0007669"/>
    <property type="project" value="UniProtKB-KW"/>
</dbReference>
<name>A0A1H2PPY5_9BURK</name>
<evidence type="ECO:0000256" key="9">
    <source>
        <dbReference type="SAM" id="SignalP"/>
    </source>
</evidence>
<feature type="chain" id="PRO_5017222953" evidence="9">
    <location>
        <begin position="31"/>
        <end position="311"/>
    </location>
</feature>
<dbReference type="STRING" id="1770053.SAMN05216551_106128"/>
<dbReference type="EMBL" id="FNLO01000006">
    <property type="protein sequence ID" value="SDV48866.1"/>
    <property type="molecule type" value="Genomic_DNA"/>
</dbReference>
<evidence type="ECO:0000256" key="4">
    <source>
        <dbReference type="ARBA" id="ARBA00022519"/>
    </source>
</evidence>
<keyword evidence="4" id="KW-0997">Cell inner membrane</keyword>
<sequence>MSGTTHASAAIAAAGRLAAGLSAAAAGASAAVSRHASRHDRGAAPGDRDAGASPARAGIVVRDVAKVYPGRHGDVLALASTDVTVAPGQFVAIVGRSGCGKSTLLRLMAGLNAPSQGCVTVGGEVLRGRPPTFARFVFQDFSESLFQWQTVARNVAFGLRHRLRHSGLTPADADHYLSQVGLASVANRYPHELSGGMQQRLAIARALASAPRFLFMDEPFSAIDALSRARLQDLTLQLWHELSLTVVMVTHDIDEAVYLANRVLVLAPDGAGIAHDLEIDLPWPRTQLGTKESAAFLDYRRSLTKWVVETE</sequence>
<dbReference type="InterPro" id="IPR003593">
    <property type="entry name" value="AAA+_ATPase"/>
</dbReference>
<dbReference type="Pfam" id="PF00005">
    <property type="entry name" value="ABC_tran"/>
    <property type="match status" value="1"/>
</dbReference>
<keyword evidence="8" id="KW-0472">Membrane</keyword>
<keyword evidence="9" id="KW-0732">Signal</keyword>
<dbReference type="SMART" id="SM00382">
    <property type="entry name" value="AAA"/>
    <property type="match status" value="1"/>
</dbReference>
<evidence type="ECO:0000256" key="7">
    <source>
        <dbReference type="ARBA" id="ARBA00022967"/>
    </source>
</evidence>
<dbReference type="SUPFAM" id="SSF52540">
    <property type="entry name" value="P-loop containing nucleoside triphosphate hydrolases"/>
    <property type="match status" value="1"/>
</dbReference>
<keyword evidence="3" id="KW-1003">Cell membrane</keyword>
<feature type="domain" description="ABC transporter" evidence="10">
    <location>
        <begin position="59"/>
        <end position="293"/>
    </location>
</feature>
<evidence type="ECO:0000313" key="11">
    <source>
        <dbReference type="EMBL" id="SDV48866.1"/>
    </source>
</evidence>
<evidence type="ECO:0000256" key="6">
    <source>
        <dbReference type="ARBA" id="ARBA00022840"/>
    </source>
</evidence>
<comment type="similarity">
    <text evidence="1">Belongs to the ABC transporter superfamily.</text>
</comment>
<gene>
    <name evidence="11" type="ORF">SAMN05216551_106128</name>
</gene>
<evidence type="ECO:0000256" key="8">
    <source>
        <dbReference type="ARBA" id="ARBA00023136"/>
    </source>
</evidence>
<organism evidence="11 12">
    <name type="scientific">Chitinasiproducens palmae</name>
    <dbReference type="NCBI Taxonomy" id="1770053"/>
    <lineage>
        <taxon>Bacteria</taxon>
        <taxon>Pseudomonadati</taxon>
        <taxon>Pseudomonadota</taxon>
        <taxon>Betaproteobacteria</taxon>
        <taxon>Burkholderiales</taxon>
        <taxon>Burkholderiaceae</taxon>
        <taxon>Chitinasiproducens</taxon>
    </lineage>
</organism>
<reference evidence="12" key="1">
    <citation type="submission" date="2016-09" db="EMBL/GenBank/DDBJ databases">
        <authorList>
            <person name="Varghese N."/>
            <person name="Submissions S."/>
        </authorList>
    </citation>
    <scope>NUCLEOTIDE SEQUENCE [LARGE SCALE GENOMIC DNA]</scope>
    <source>
        <strain evidence="12">JS23</strain>
    </source>
</reference>
<evidence type="ECO:0000256" key="3">
    <source>
        <dbReference type="ARBA" id="ARBA00022475"/>
    </source>
</evidence>
<proteinExistence type="inferred from homology"/>
<evidence type="ECO:0000256" key="2">
    <source>
        <dbReference type="ARBA" id="ARBA00022448"/>
    </source>
</evidence>
<dbReference type="AlphaFoldDB" id="A0A1H2PPY5"/>
<dbReference type="Proteomes" id="UP000243719">
    <property type="component" value="Unassembled WGS sequence"/>
</dbReference>
<dbReference type="InterPro" id="IPR027417">
    <property type="entry name" value="P-loop_NTPase"/>
</dbReference>
<evidence type="ECO:0000313" key="12">
    <source>
        <dbReference type="Proteomes" id="UP000243719"/>
    </source>
</evidence>
<dbReference type="InterPro" id="IPR017871">
    <property type="entry name" value="ABC_transporter-like_CS"/>
</dbReference>
<dbReference type="InterPro" id="IPR050166">
    <property type="entry name" value="ABC_transporter_ATP-bind"/>
</dbReference>
<keyword evidence="7" id="KW-1278">Translocase</keyword>